<feature type="transmembrane region" description="Helical" evidence="6">
    <location>
        <begin position="313"/>
        <end position="344"/>
    </location>
</feature>
<comment type="subcellular location">
    <subcellularLocation>
        <location evidence="1">Cell membrane</location>
        <topology evidence="1">Multi-pass membrane protein</topology>
    </subcellularLocation>
</comment>
<gene>
    <name evidence="9" type="ORF">ACFO6W_25645</name>
</gene>
<proteinExistence type="predicted"/>
<evidence type="ECO:0000256" key="1">
    <source>
        <dbReference type="ARBA" id="ARBA00004651"/>
    </source>
</evidence>
<dbReference type="Pfam" id="PF12704">
    <property type="entry name" value="MacB_PCD"/>
    <property type="match status" value="1"/>
</dbReference>
<feature type="domain" description="MacB-like periplasmic core" evidence="8">
    <location>
        <begin position="9"/>
        <end position="229"/>
    </location>
</feature>
<evidence type="ECO:0000259" key="7">
    <source>
        <dbReference type="Pfam" id="PF02687"/>
    </source>
</evidence>
<keyword evidence="10" id="KW-1185">Reference proteome</keyword>
<reference evidence="10" key="1">
    <citation type="journal article" date="2019" name="Int. J. Syst. Evol. Microbiol.">
        <title>The Global Catalogue of Microorganisms (GCM) 10K type strain sequencing project: providing services to taxonomists for standard genome sequencing and annotation.</title>
        <authorList>
            <consortium name="The Broad Institute Genomics Platform"/>
            <consortium name="The Broad Institute Genome Sequencing Center for Infectious Disease"/>
            <person name="Wu L."/>
            <person name="Ma J."/>
        </authorList>
    </citation>
    <scope>NUCLEOTIDE SEQUENCE [LARGE SCALE GENOMIC DNA]</scope>
    <source>
        <strain evidence="10">CCUG 66188</strain>
    </source>
</reference>
<evidence type="ECO:0000256" key="6">
    <source>
        <dbReference type="SAM" id="Phobius"/>
    </source>
</evidence>
<dbReference type="InterPro" id="IPR003838">
    <property type="entry name" value="ABC3_permease_C"/>
</dbReference>
<name>A0ABV9L3K9_9BACT</name>
<dbReference type="PANTHER" id="PTHR30572">
    <property type="entry name" value="MEMBRANE COMPONENT OF TRANSPORTER-RELATED"/>
    <property type="match status" value="1"/>
</dbReference>
<evidence type="ECO:0000256" key="3">
    <source>
        <dbReference type="ARBA" id="ARBA00022692"/>
    </source>
</evidence>
<dbReference type="Proteomes" id="UP001596023">
    <property type="component" value="Unassembled WGS sequence"/>
</dbReference>
<dbReference type="PANTHER" id="PTHR30572:SF18">
    <property type="entry name" value="ABC-TYPE MACROLIDE FAMILY EXPORT SYSTEM PERMEASE COMPONENT 2"/>
    <property type="match status" value="1"/>
</dbReference>
<keyword evidence="5 6" id="KW-0472">Membrane</keyword>
<feature type="transmembrane region" description="Helical" evidence="6">
    <location>
        <begin position="7"/>
        <end position="28"/>
    </location>
</feature>
<dbReference type="InterPro" id="IPR050250">
    <property type="entry name" value="Macrolide_Exporter_MacB"/>
</dbReference>
<evidence type="ECO:0000256" key="5">
    <source>
        <dbReference type="ARBA" id="ARBA00023136"/>
    </source>
</evidence>
<evidence type="ECO:0000256" key="2">
    <source>
        <dbReference type="ARBA" id="ARBA00022475"/>
    </source>
</evidence>
<keyword evidence="3 6" id="KW-0812">Transmembrane</keyword>
<evidence type="ECO:0000313" key="10">
    <source>
        <dbReference type="Proteomes" id="UP001596023"/>
    </source>
</evidence>
<feature type="domain" description="ABC3 transporter permease C-terminal" evidence="7">
    <location>
        <begin position="273"/>
        <end position="395"/>
    </location>
</feature>
<evidence type="ECO:0000259" key="8">
    <source>
        <dbReference type="Pfam" id="PF12704"/>
    </source>
</evidence>
<organism evidence="9 10">
    <name type="scientific">Dysgonomonas termitidis</name>
    <dbReference type="NCBI Taxonomy" id="1516126"/>
    <lineage>
        <taxon>Bacteria</taxon>
        <taxon>Pseudomonadati</taxon>
        <taxon>Bacteroidota</taxon>
        <taxon>Bacteroidia</taxon>
        <taxon>Bacteroidales</taxon>
        <taxon>Dysgonomonadaceae</taxon>
        <taxon>Dysgonomonas</taxon>
    </lineage>
</organism>
<accession>A0ABV9L3K9</accession>
<sequence length="405" mass="45949">MLKQNKFISIISIAGTSLAIMMIMVLIVSESIKNVSIAPEPNRERTMYMRYEIKKGKETKNTNINSAISYEIYKGYLSDLKEPELVSIQSNGWDKSQISTSENQMDRKAMNVKSTDANFWKIMSLSFIEGSPFSEEDFKSGLKKTVITERTAKELYGNQRALGKTINIDFKPYIIVGIVKDISPIFKFAYTDIYIPYTSKGGFEKNGFEILLLAKNKKDFEAISEEIRTAERKFNVTDSEWNLTLLGPYNHSIYLLNTNNNEPDIKGNARKNIFIFSILLLIPAINLSSFSLSRIRKRTEEIGVRKAFGAKRYVILFQVLYENFITSLIGGIIGLILSYIIVIWLKQWLLGIDTDGTLPLETLVSLPIFFAVFIVCILLNLLSAGIPAYKASKIKIVDSLNRNNL</sequence>
<protein>
    <submittedName>
        <fullName evidence="9">ABC transporter permease</fullName>
    </submittedName>
</protein>
<feature type="transmembrane region" description="Helical" evidence="6">
    <location>
        <begin position="273"/>
        <end position="292"/>
    </location>
</feature>
<keyword evidence="4 6" id="KW-1133">Transmembrane helix</keyword>
<comment type="caution">
    <text evidence="9">The sequence shown here is derived from an EMBL/GenBank/DDBJ whole genome shotgun (WGS) entry which is preliminary data.</text>
</comment>
<dbReference type="InterPro" id="IPR025857">
    <property type="entry name" value="MacB_PCD"/>
</dbReference>
<evidence type="ECO:0000256" key="4">
    <source>
        <dbReference type="ARBA" id="ARBA00022989"/>
    </source>
</evidence>
<feature type="transmembrane region" description="Helical" evidence="6">
    <location>
        <begin position="364"/>
        <end position="386"/>
    </location>
</feature>
<dbReference type="EMBL" id="JBHSGN010000169">
    <property type="protein sequence ID" value="MFC4677070.1"/>
    <property type="molecule type" value="Genomic_DNA"/>
</dbReference>
<keyword evidence="2" id="KW-1003">Cell membrane</keyword>
<dbReference type="Pfam" id="PF02687">
    <property type="entry name" value="FtsX"/>
    <property type="match status" value="1"/>
</dbReference>
<evidence type="ECO:0000313" key="9">
    <source>
        <dbReference type="EMBL" id="MFC4677070.1"/>
    </source>
</evidence>